<dbReference type="InterPro" id="IPR045584">
    <property type="entry name" value="Pilin-like"/>
</dbReference>
<comment type="subcellular location">
    <subcellularLocation>
        <location evidence="1">Cell inner membrane</location>
        <topology evidence="1">Single-pass membrane protein</topology>
    </subcellularLocation>
</comment>
<dbReference type="InterPro" id="IPR012902">
    <property type="entry name" value="N_methyl_site"/>
</dbReference>
<proteinExistence type="inferred from homology"/>
<evidence type="ECO:0000256" key="6">
    <source>
        <dbReference type="ARBA" id="ARBA00022692"/>
    </source>
</evidence>
<keyword evidence="3" id="KW-1003">Cell membrane</keyword>
<evidence type="ECO:0000256" key="4">
    <source>
        <dbReference type="ARBA" id="ARBA00022481"/>
    </source>
</evidence>
<comment type="similarity">
    <text evidence="9">Belongs to the GSP H family.</text>
</comment>
<feature type="domain" description="General secretion pathway GspH" evidence="12">
    <location>
        <begin position="55"/>
        <end position="142"/>
    </location>
</feature>
<dbReference type="Pfam" id="PF12019">
    <property type="entry name" value="GspH"/>
    <property type="match status" value="1"/>
</dbReference>
<keyword evidence="8 11" id="KW-0472">Membrane</keyword>
<evidence type="ECO:0000256" key="7">
    <source>
        <dbReference type="ARBA" id="ARBA00022989"/>
    </source>
</evidence>
<evidence type="ECO:0000259" key="12">
    <source>
        <dbReference type="Pfam" id="PF12019"/>
    </source>
</evidence>
<evidence type="ECO:0000256" key="10">
    <source>
        <dbReference type="ARBA" id="ARBA00030775"/>
    </source>
</evidence>
<dbReference type="InterPro" id="IPR022346">
    <property type="entry name" value="T2SS_GspH"/>
</dbReference>
<evidence type="ECO:0000256" key="8">
    <source>
        <dbReference type="ARBA" id="ARBA00023136"/>
    </source>
</evidence>
<dbReference type="Proteomes" id="UP001055125">
    <property type="component" value="Unassembled WGS sequence"/>
</dbReference>
<dbReference type="RefSeq" id="WP_283206770.1">
    <property type="nucleotide sequence ID" value="NZ_BPQP01000065.1"/>
</dbReference>
<keyword evidence="4" id="KW-0488">Methylation</keyword>
<keyword evidence="5" id="KW-0997">Cell inner membrane</keyword>
<dbReference type="EMBL" id="BPQP01000065">
    <property type="protein sequence ID" value="GJD96629.1"/>
    <property type="molecule type" value="Genomic_DNA"/>
</dbReference>
<evidence type="ECO:0000256" key="5">
    <source>
        <dbReference type="ARBA" id="ARBA00022519"/>
    </source>
</evidence>
<evidence type="ECO:0000256" key="2">
    <source>
        <dbReference type="ARBA" id="ARBA00021549"/>
    </source>
</evidence>
<comment type="caution">
    <text evidence="13">The sequence shown here is derived from an EMBL/GenBank/DDBJ whole genome shotgun (WGS) entry which is preliminary data.</text>
</comment>
<organism evidence="13 14">
    <name type="scientific">Methylobacterium iners</name>
    <dbReference type="NCBI Taxonomy" id="418707"/>
    <lineage>
        <taxon>Bacteria</taxon>
        <taxon>Pseudomonadati</taxon>
        <taxon>Pseudomonadota</taxon>
        <taxon>Alphaproteobacteria</taxon>
        <taxon>Hyphomicrobiales</taxon>
        <taxon>Methylobacteriaceae</taxon>
        <taxon>Methylobacterium</taxon>
    </lineage>
</organism>
<keyword evidence="6 11" id="KW-0812">Transmembrane</keyword>
<dbReference type="NCBIfam" id="TIGR02532">
    <property type="entry name" value="IV_pilin_GFxxxE"/>
    <property type="match status" value="1"/>
</dbReference>
<sequence>MIRARAACRRPDDAGFTLVEMTLVLAIISLIAVLALPRVSFSGGATSLRIKGFEVVAMLRADRDEALRSGRPVTTLVDLVNGRLRSSANNGEVVIPTTLFLRVSGAALDGVRFLPDGSASGGEIFLMRADRAGILAVRVNPLTGAVDLERGATRDE</sequence>
<dbReference type="PROSITE" id="PS00409">
    <property type="entry name" value="PROKAR_NTER_METHYL"/>
    <property type="match status" value="1"/>
</dbReference>
<evidence type="ECO:0000256" key="1">
    <source>
        <dbReference type="ARBA" id="ARBA00004377"/>
    </source>
</evidence>
<reference evidence="13" key="2">
    <citation type="submission" date="2021-08" db="EMBL/GenBank/DDBJ databases">
        <authorList>
            <person name="Tani A."/>
            <person name="Ola A."/>
            <person name="Ogura Y."/>
            <person name="Katsura K."/>
            <person name="Hayashi T."/>
        </authorList>
    </citation>
    <scope>NUCLEOTIDE SEQUENCE</scope>
    <source>
        <strain evidence="13">DSM 19015</strain>
    </source>
</reference>
<evidence type="ECO:0000256" key="11">
    <source>
        <dbReference type="SAM" id="Phobius"/>
    </source>
</evidence>
<evidence type="ECO:0000256" key="9">
    <source>
        <dbReference type="ARBA" id="ARBA00025772"/>
    </source>
</evidence>
<name>A0ABQ4S405_9HYPH</name>
<evidence type="ECO:0000313" key="14">
    <source>
        <dbReference type="Proteomes" id="UP001055125"/>
    </source>
</evidence>
<dbReference type="Pfam" id="PF07963">
    <property type="entry name" value="N_methyl"/>
    <property type="match status" value="1"/>
</dbReference>
<reference evidence="13" key="1">
    <citation type="journal article" date="2021" name="Front. Microbiol.">
        <title>Comprehensive Comparative Genomics and Phenotyping of Methylobacterium Species.</title>
        <authorList>
            <person name="Alessa O."/>
            <person name="Ogura Y."/>
            <person name="Fujitani Y."/>
            <person name="Takami H."/>
            <person name="Hayashi T."/>
            <person name="Sahin N."/>
            <person name="Tani A."/>
        </authorList>
    </citation>
    <scope>NUCLEOTIDE SEQUENCE</scope>
    <source>
        <strain evidence="13">DSM 19015</strain>
    </source>
</reference>
<keyword evidence="7 11" id="KW-1133">Transmembrane helix</keyword>
<evidence type="ECO:0000256" key="3">
    <source>
        <dbReference type="ARBA" id="ARBA00022475"/>
    </source>
</evidence>
<protein>
    <recommendedName>
        <fullName evidence="2">Type II secretion system protein H</fullName>
    </recommendedName>
    <alternativeName>
        <fullName evidence="10">General secretion pathway protein H</fullName>
    </alternativeName>
</protein>
<evidence type="ECO:0000313" key="13">
    <source>
        <dbReference type="EMBL" id="GJD96629.1"/>
    </source>
</evidence>
<keyword evidence="14" id="KW-1185">Reference proteome</keyword>
<gene>
    <name evidence="13" type="ORF">OCOJLMKI_3852</name>
</gene>
<accession>A0ABQ4S405</accession>
<dbReference type="SUPFAM" id="SSF54523">
    <property type="entry name" value="Pili subunits"/>
    <property type="match status" value="1"/>
</dbReference>
<feature type="transmembrane region" description="Helical" evidence="11">
    <location>
        <begin position="21"/>
        <end position="41"/>
    </location>
</feature>